<accession>A0A1S8L4S3</accession>
<dbReference type="InterPro" id="IPR000182">
    <property type="entry name" value="GNAT_dom"/>
</dbReference>
<dbReference type="EMBL" id="CP096983">
    <property type="protein sequence ID" value="URZ11718.1"/>
    <property type="molecule type" value="Genomic_DNA"/>
</dbReference>
<dbReference type="InterPro" id="IPR050680">
    <property type="entry name" value="YpeA/RimI_acetyltransf"/>
</dbReference>
<keyword evidence="2" id="KW-0012">Acyltransferase</keyword>
<sequence>MFTCEKLNDKNLGLFIEFNKKRKYFNVLNKDFFAVYNKTPLIKRFFIKKSVNILKFNKEYAGYAWLEKKNKNTIEIKAMYIEKKFGLKREIYNTLLDFFNTGCKFSYKCEKNDYNYFVLKNLGFNIVRGNMELKKDLETINFVEKPNDITVENFVKSRDENIRCYIQNKVFDAEGRIPLSIEDIYYDETQKYYLDDGSFFLCKNGFKIGYGQFILEYNNITIVNFGIIEEYRGKGYGRYFLSYILNVLRNRNYKTVYIKVDMNNIPAINLYISMGFVKEIEYLKFEKNNKK</sequence>
<dbReference type="STRING" id="84029.CROST_25500"/>
<dbReference type="Proteomes" id="UP000190951">
    <property type="component" value="Chromosome"/>
</dbReference>
<proteinExistence type="predicted"/>
<dbReference type="InterPro" id="IPR016181">
    <property type="entry name" value="Acyl_CoA_acyltransferase"/>
</dbReference>
<gene>
    <name evidence="3" type="ORF">CROST_024350</name>
</gene>
<dbReference type="PROSITE" id="PS51186">
    <property type="entry name" value="GNAT"/>
    <property type="match status" value="1"/>
</dbReference>
<dbReference type="KEGG" id="crw:CROST_024350"/>
<evidence type="ECO:0000256" key="2">
    <source>
        <dbReference type="ARBA" id="ARBA00023315"/>
    </source>
</evidence>
<dbReference type="PANTHER" id="PTHR43420">
    <property type="entry name" value="ACETYLTRANSFERASE"/>
    <property type="match status" value="1"/>
</dbReference>
<dbReference type="GO" id="GO:0016747">
    <property type="term" value="F:acyltransferase activity, transferring groups other than amino-acyl groups"/>
    <property type="evidence" value="ECO:0007669"/>
    <property type="project" value="InterPro"/>
</dbReference>
<dbReference type="Pfam" id="PF00583">
    <property type="entry name" value="Acetyltransf_1"/>
    <property type="match status" value="1"/>
</dbReference>
<evidence type="ECO:0000256" key="1">
    <source>
        <dbReference type="ARBA" id="ARBA00022679"/>
    </source>
</evidence>
<reference evidence="3 4" key="1">
    <citation type="submission" date="2022-04" db="EMBL/GenBank/DDBJ databases">
        <title>Genome sequence of C. roseum typestrain.</title>
        <authorList>
            <person name="Poehlein A."/>
            <person name="Schoch T."/>
            <person name="Duerre P."/>
            <person name="Daniel R."/>
        </authorList>
    </citation>
    <scope>NUCLEOTIDE SEQUENCE [LARGE SCALE GENOMIC DNA]</scope>
    <source>
        <strain evidence="3 4">DSM 7320</strain>
    </source>
</reference>
<dbReference type="PANTHER" id="PTHR43420:SF12">
    <property type="entry name" value="N-ACETYLTRANSFERASE DOMAIN-CONTAINING PROTEIN"/>
    <property type="match status" value="1"/>
</dbReference>
<evidence type="ECO:0000313" key="4">
    <source>
        <dbReference type="Proteomes" id="UP000190951"/>
    </source>
</evidence>
<dbReference type="RefSeq" id="WP_077834012.1">
    <property type="nucleotide sequence ID" value="NZ_CP096983.1"/>
</dbReference>
<dbReference type="AlphaFoldDB" id="A0A1S8L4S3"/>
<evidence type="ECO:0000313" key="3">
    <source>
        <dbReference type="EMBL" id="URZ11718.1"/>
    </source>
</evidence>
<organism evidence="3 4">
    <name type="scientific">Clostridium felsineum</name>
    <dbReference type="NCBI Taxonomy" id="36839"/>
    <lineage>
        <taxon>Bacteria</taxon>
        <taxon>Bacillati</taxon>
        <taxon>Bacillota</taxon>
        <taxon>Clostridia</taxon>
        <taxon>Eubacteriales</taxon>
        <taxon>Clostridiaceae</taxon>
        <taxon>Clostridium</taxon>
    </lineage>
</organism>
<dbReference type="CDD" id="cd04301">
    <property type="entry name" value="NAT_SF"/>
    <property type="match status" value="1"/>
</dbReference>
<protein>
    <submittedName>
        <fullName evidence="3">Uncharacterized protein</fullName>
    </submittedName>
</protein>
<dbReference type="Gene3D" id="3.40.630.30">
    <property type="match status" value="1"/>
</dbReference>
<keyword evidence="4" id="KW-1185">Reference proteome</keyword>
<keyword evidence="1" id="KW-0808">Transferase</keyword>
<dbReference type="SUPFAM" id="SSF55729">
    <property type="entry name" value="Acyl-CoA N-acyltransferases (Nat)"/>
    <property type="match status" value="1"/>
</dbReference>
<name>A0A1S8L4S3_9CLOT</name>